<evidence type="ECO:0000313" key="3">
    <source>
        <dbReference type="Proteomes" id="UP000000753"/>
    </source>
</evidence>
<dbReference type="STRING" id="225849.swp_1177"/>
<dbReference type="KEGG" id="swp:swp_1177"/>
<keyword evidence="3" id="KW-1185">Reference proteome</keyword>
<sequence length="67" mass="7489">MIISAKNSVHESDNQLIIERLLSKIRKLEQQLELAESDNRAFSSSQATYSSKSALSADELSMLTTLF</sequence>
<dbReference type="EMBL" id="CP000472">
    <property type="protein sequence ID" value="ACJ27973.1"/>
    <property type="molecule type" value="Genomic_DNA"/>
</dbReference>
<proteinExistence type="predicted"/>
<dbReference type="RefSeq" id="WP_020911351.1">
    <property type="nucleotide sequence ID" value="NC_011566.1"/>
</dbReference>
<feature type="coiled-coil region" evidence="1">
    <location>
        <begin position="18"/>
        <end position="45"/>
    </location>
</feature>
<evidence type="ECO:0000256" key="1">
    <source>
        <dbReference type="SAM" id="Coils"/>
    </source>
</evidence>
<dbReference type="AlphaFoldDB" id="B8CKD4"/>
<name>B8CKD4_SHEPW</name>
<protein>
    <submittedName>
        <fullName evidence="2">Uncharacterized protein</fullName>
    </submittedName>
</protein>
<dbReference type="Proteomes" id="UP000000753">
    <property type="component" value="Chromosome"/>
</dbReference>
<reference evidence="2 3" key="1">
    <citation type="journal article" date="2008" name="PLoS ONE">
        <title>Environmental adaptation: genomic analysis of the piezotolerant and psychrotolerant deep-sea iron reducing bacterium Shewanella piezotolerans WP3.</title>
        <authorList>
            <person name="Wang F."/>
            <person name="Wang J."/>
            <person name="Jian H."/>
            <person name="Zhang B."/>
            <person name="Li S."/>
            <person name="Wang F."/>
            <person name="Zeng X."/>
            <person name="Gao L."/>
            <person name="Bartlett D.H."/>
            <person name="Yu J."/>
            <person name="Hu S."/>
            <person name="Xiao X."/>
        </authorList>
    </citation>
    <scope>NUCLEOTIDE SEQUENCE [LARGE SCALE GENOMIC DNA]</scope>
    <source>
        <strain evidence="3">WP3 / JCM 13877</strain>
    </source>
</reference>
<evidence type="ECO:0000313" key="2">
    <source>
        <dbReference type="EMBL" id="ACJ27973.1"/>
    </source>
</evidence>
<gene>
    <name evidence="2" type="ordered locus">swp_1177</name>
</gene>
<keyword evidence="1" id="KW-0175">Coiled coil</keyword>
<organism evidence="2 3">
    <name type="scientific">Shewanella piezotolerans (strain WP3 / JCM 13877)</name>
    <dbReference type="NCBI Taxonomy" id="225849"/>
    <lineage>
        <taxon>Bacteria</taxon>
        <taxon>Pseudomonadati</taxon>
        <taxon>Pseudomonadota</taxon>
        <taxon>Gammaproteobacteria</taxon>
        <taxon>Alteromonadales</taxon>
        <taxon>Shewanellaceae</taxon>
        <taxon>Shewanella</taxon>
    </lineage>
</organism>
<dbReference type="HOGENOM" id="CLU_2810049_0_0_6"/>
<accession>B8CKD4</accession>